<dbReference type="EMBL" id="NPHW01002818">
    <property type="protein sequence ID" value="OXV10690.1"/>
    <property type="molecule type" value="Genomic_DNA"/>
</dbReference>
<organism evidence="2 3">
    <name type="scientific">Elaphomyces granulatus</name>
    <dbReference type="NCBI Taxonomy" id="519963"/>
    <lineage>
        <taxon>Eukaryota</taxon>
        <taxon>Fungi</taxon>
        <taxon>Dikarya</taxon>
        <taxon>Ascomycota</taxon>
        <taxon>Pezizomycotina</taxon>
        <taxon>Eurotiomycetes</taxon>
        <taxon>Eurotiomycetidae</taxon>
        <taxon>Eurotiales</taxon>
        <taxon>Elaphomycetaceae</taxon>
        <taxon>Elaphomyces</taxon>
    </lineage>
</organism>
<dbReference type="OrthoDB" id="5377012at2759"/>
<evidence type="ECO:0000313" key="3">
    <source>
        <dbReference type="Proteomes" id="UP000243515"/>
    </source>
</evidence>
<keyword evidence="3" id="KW-1185">Reference proteome</keyword>
<feature type="region of interest" description="Disordered" evidence="1">
    <location>
        <begin position="294"/>
        <end position="426"/>
    </location>
</feature>
<gene>
    <name evidence="2" type="ORF">Egran_01547</name>
</gene>
<feature type="region of interest" description="Disordered" evidence="1">
    <location>
        <begin position="1"/>
        <end position="108"/>
    </location>
</feature>
<feature type="compositionally biased region" description="Polar residues" evidence="1">
    <location>
        <begin position="318"/>
        <end position="332"/>
    </location>
</feature>
<name>A0A232M2P7_9EURO</name>
<dbReference type="AlphaFoldDB" id="A0A232M2P7"/>
<feature type="compositionally biased region" description="Basic and acidic residues" evidence="1">
    <location>
        <begin position="416"/>
        <end position="426"/>
    </location>
</feature>
<evidence type="ECO:0000256" key="1">
    <source>
        <dbReference type="SAM" id="MobiDB-lite"/>
    </source>
</evidence>
<reference evidence="2 3" key="1">
    <citation type="journal article" date="2015" name="Environ. Microbiol.">
        <title>Metagenome sequence of Elaphomyces granulatus from sporocarp tissue reveals Ascomycota ectomycorrhizal fingerprints of genome expansion and a Proteobacteria-rich microbiome.</title>
        <authorList>
            <person name="Quandt C.A."/>
            <person name="Kohler A."/>
            <person name="Hesse C.N."/>
            <person name="Sharpton T.J."/>
            <person name="Martin F."/>
            <person name="Spatafora J.W."/>
        </authorList>
    </citation>
    <scope>NUCLEOTIDE SEQUENCE [LARGE SCALE GENOMIC DNA]</scope>
    <source>
        <strain evidence="2 3">OSC145934</strain>
    </source>
</reference>
<evidence type="ECO:0000313" key="2">
    <source>
        <dbReference type="EMBL" id="OXV10690.1"/>
    </source>
</evidence>
<proteinExistence type="predicted"/>
<feature type="compositionally biased region" description="Polar residues" evidence="1">
    <location>
        <begin position="87"/>
        <end position="108"/>
    </location>
</feature>
<dbReference type="Proteomes" id="UP000243515">
    <property type="component" value="Unassembled WGS sequence"/>
</dbReference>
<sequence length="426" mass="43284">MKRLAHLKNSSSESNGAGQSNKSSNVSTVPKGKKNNSKKNNPYPLSGTVGARLNPSRPEGVSFSDSSERHVHSSHSHSESSIPGSGYDNQVPMTGAKSTAPTLSINGDTTLSEAANSKAGTMATTGVSCVGGGEGSTFSSPAPSVRSLTTTLTTVQSAAPSAQIYGAQSGQLPHANSTLSSASQQVQFSHQFPSSPASAVPSYLASHSQPVTYSTAVANNILTDNASILTLASSSKRRRRNSLDTNASIRALAPSSIFGGSRESLPLSVLSSNIGEPSNVSAVNASVVLSRPSMGGLGSPERGSMYSASGIGPLTSGGERSSLYTSKQNSGLGDSGSVRSGIHSHIRNDSTAGSMGGPASSPLVSPAVGPANATGRVSRQNSGWGELTGDDDEGSTAGSKRDDDTDEAMVAQVSHNAKDESHNAEH</sequence>
<protein>
    <submittedName>
        <fullName evidence="2">Uncharacterized protein</fullName>
    </submittedName>
</protein>
<comment type="caution">
    <text evidence="2">The sequence shown here is derived from an EMBL/GenBank/DDBJ whole genome shotgun (WGS) entry which is preliminary data.</text>
</comment>
<feature type="compositionally biased region" description="Polar residues" evidence="1">
    <location>
        <begin position="8"/>
        <end position="28"/>
    </location>
</feature>
<accession>A0A232M2P7</accession>